<accession>A0A7M2WPQ8</accession>
<keyword evidence="2" id="KW-1185">Reference proteome</keyword>
<evidence type="ECO:0000313" key="1">
    <source>
        <dbReference type="EMBL" id="QOV87505.1"/>
    </source>
</evidence>
<proteinExistence type="predicted"/>
<protein>
    <submittedName>
        <fullName evidence="1">Transporter</fullName>
    </submittedName>
</protein>
<gene>
    <name evidence="1" type="ORF">IPV69_14535</name>
</gene>
<dbReference type="RefSeq" id="WP_206290410.1">
    <property type="nucleotide sequence ID" value="NZ_CP063458.1"/>
</dbReference>
<dbReference type="Proteomes" id="UP000593765">
    <property type="component" value="Chromosome"/>
</dbReference>
<organism evidence="1 2">
    <name type="scientific">Humisphaera borealis</name>
    <dbReference type="NCBI Taxonomy" id="2807512"/>
    <lineage>
        <taxon>Bacteria</taxon>
        <taxon>Pseudomonadati</taxon>
        <taxon>Planctomycetota</taxon>
        <taxon>Phycisphaerae</taxon>
        <taxon>Tepidisphaerales</taxon>
        <taxon>Tepidisphaeraceae</taxon>
        <taxon>Humisphaera</taxon>
    </lineage>
</organism>
<reference evidence="1 2" key="1">
    <citation type="submission" date="2020-10" db="EMBL/GenBank/DDBJ databases">
        <title>Wide distribution of Phycisphaera-like planctomycetes from WD2101 soil group in peatlands and genome analysis of the first cultivated representative.</title>
        <authorList>
            <person name="Dedysh S.N."/>
            <person name="Beletsky A.V."/>
            <person name="Ivanova A."/>
            <person name="Kulichevskaya I.S."/>
            <person name="Suzina N.E."/>
            <person name="Philippov D.A."/>
            <person name="Rakitin A.L."/>
            <person name="Mardanov A.V."/>
            <person name="Ravin N.V."/>
        </authorList>
    </citation>
    <scope>NUCLEOTIDE SEQUENCE [LARGE SCALE GENOMIC DNA]</scope>
    <source>
        <strain evidence="1 2">M1803</strain>
    </source>
</reference>
<name>A0A7M2WPQ8_9BACT</name>
<sequence length="294" mass="31617">MSSHPRAPGLLRQFLSVASVTLLSTAGVFGQAAGPEPRKFVDKSAYNLFSPTPADMMREMAPDRPDTTESPFTLDAGHYQFELSFGEWRKEGGSEELAILPTNLKIGLTNNADLQLVVNPYLRTQSAGTSDAGHGDTQVRLKVNLWGNDGGDGFFGETALAVMPFIQLPTGADAFSNDDHLEWGVIVPLILPLPAEFSLTVMAEFDWVRDGRGGYDTLFVHTASLSREISGPFAGYIEYVGVQPIDGDGEYQASLGGGLTYQLSDNVLLDCGAEAGLNSAADDLRIFAGMSFRL</sequence>
<dbReference type="AlphaFoldDB" id="A0A7M2WPQ8"/>
<dbReference type="KEGG" id="hbs:IPV69_14535"/>
<dbReference type="EMBL" id="CP063458">
    <property type="protein sequence ID" value="QOV87505.1"/>
    <property type="molecule type" value="Genomic_DNA"/>
</dbReference>
<dbReference type="InterPro" id="IPR025737">
    <property type="entry name" value="FApF"/>
</dbReference>
<dbReference type="Pfam" id="PF13557">
    <property type="entry name" value="Phenol_MetA_deg"/>
    <property type="match status" value="1"/>
</dbReference>
<evidence type="ECO:0000313" key="2">
    <source>
        <dbReference type="Proteomes" id="UP000593765"/>
    </source>
</evidence>